<proteinExistence type="predicted"/>
<organism evidence="1 2">
    <name type="scientific">Bacillus cereus</name>
    <dbReference type="NCBI Taxonomy" id="1396"/>
    <lineage>
        <taxon>Bacteria</taxon>
        <taxon>Bacillati</taxon>
        <taxon>Bacillota</taxon>
        <taxon>Bacilli</taxon>
        <taxon>Bacillales</taxon>
        <taxon>Bacillaceae</taxon>
        <taxon>Bacillus</taxon>
        <taxon>Bacillus cereus group</taxon>
    </lineage>
</organism>
<sequence length="36" mass="4263">MRAQEVLIENNKKRYILLEQEGLPVMPIMKSQLHIV</sequence>
<dbReference type="EMBL" id="SZOH01000157">
    <property type="protein sequence ID" value="TKJ07647.1"/>
    <property type="molecule type" value="Genomic_DNA"/>
</dbReference>
<comment type="caution">
    <text evidence="1">The sequence shown here is derived from an EMBL/GenBank/DDBJ whole genome shotgun (WGS) entry which is preliminary data.</text>
</comment>
<protein>
    <submittedName>
        <fullName evidence="1">Transposase</fullName>
    </submittedName>
</protein>
<gene>
    <name evidence="1" type="ORF">FC695_03100</name>
</gene>
<feature type="non-terminal residue" evidence="1">
    <location>
        <position position="36"/>
    </location>
</feature>
<accession>A0A9X9AEP8</accession>
<reference evidence="1 2" key="1">
    <citation type="journal article" date="2019" name="Environ. Microbiol.">
        <title>An active ?-lactamase is a part of an orchestrated cell wall stress resistance network of Bacillus subtilis and related rhizosphere species.</title>
        <authorList>
            <person name="Bucher T."/>
            <person name="Keren-Paz A."/>
            <person name="Hausser J."/>
            <person name="Olender T."/>
            <person name="Cytryn E."/>
            <person name="Kolodkin-Gal I."/>
        </authorList>
    </citation>
    <scope>NUCLEOTIDE SEQUENCE [LARGE SCALE GENOMIC DNA]</scope>
    <source>
        <strain evidence="1 2">I32</strain>
    </source>
</reference>
<evidence type="ECO:0000313" key="1">
    <source>
        <dbReference type="EMBL" id="TKJ07647.1"/>
    </source>
</evidence>
<name>A0A9X9AEP8_BACCE</name>
<evidence type="ECO:0000313" key="2">
    <source>
        <dbReference type="Proteomes" id="UP000308444"/>
    </source>
</evidence>
<dbReference type="AlphaFoldDB" id="A0A9X9AEP8"/>
<dbReference type="Proteomes" id="UP000308444">
    <property type="component" value="Unassembled WGS sequence"/>
</dbReference>